<organism evidence="1 2">
    <name type="scientific">Coptis chinensis</name>
    <dbReference type="NCBI Taxonomy" id="261450"/>
    <lineage>
        <taxon>Eukaryota</taxon>
        <taxon>Viridiplantae</taxon>
        <taxon>Streptophyta</taxon>
        <taxon>Embryophyta</taxon>
        <taxon>Tracheophyta</taxon>
        <taxon>Spermatophyta</taxon>
        <taxon>Magnoliopsida</taxon>
        <taxon>Ranunculales</taxon>
        <taxon>Ranunculaceae</taxon>
        <taxon>Coptidoideae</taxon>
        <taxon>Coptis</taxon>
    </lineage>
</organism>
<dbReference type="Gene3D" id="1.20.120.1240">
    <property type="entry name" value="Dynamin, middle domain"/>
    <property type="match status" value="1"/>
</dbReference>
<comment type="caution">
    <text evidence="1">The sequence shown here is derived from an EMBL/GenBank/DDBJ whole genome shotgun (WGS) entry which is preliminary data.</text>
</comment>
<proteinExistence type="predicted"/>
<keyword evidence="2" id="KW-1185">Reference proteome</keyword>
<gene>
    <name evidence="1" type="ORF">IFM89_000324</name>
</gene>
<evidence type="ECO:0000313" key="1">
    <source>
        <dbReference type="EMBL" id="KAF9595406.1"/>
    </source>
</evidence>
<reference evidence="1 2" key="1">
    <citation type="submission" date="2020-10" db="EMBL/GenBank/DDBJ databases">
        <title>The Coptis chinensis genome and diversification of protoberbering-type alkaloids.</title>
        <authorList>
            <person name="Wang B."/>
            <person name="Shu S."/>
            <person name="Song C."/>
            <person name="Liu Y."/>
        </authorList>
    </citation>
    <scope>NUCLEOTIDE SEQUENCE [LARGE SCALE GENOMIC DNA]</scope>
    <source>
        <strain evidence="1">HL-2020</strain>
        <tissue evidence="1">Leaf</tissue>
    </source>
</reference>
<sequence>RPGGDRIYGVFDNQLTAALKKLPFDQHLSINNVKKVVSEADGYPLDCSRARLTYGHAIVDCLMVHFVLKELVRKSLNETGRNYFVRDRLEVTPSIVIGSN</sequence>
<accession>A0A835LQ24</accession>
<dbReference type="AlphaFoldDB" id="A0A835LQ24"/>
<name>A0A835LQ24_9MAGN</name>
<dbReference type="EMBL" id="JADFTS010000007">
    <property type="protein sequence ID" value="KAF9595406.1"/>
    <property type="molecule type" value="Genomic_DNA"/>
</dbReference>
<evidence type="ECO:0000313" key="2">
    <source>
        <dbReference type="Proteomes" id="UP000631114"/>
    </source>
</evidence>
<dbReference type="Proteomes" id="UP000631114">
    <property type="component" value="Unassembled WGS sequence"/>
</dbReference>
<feature type="non-terminal residue" evidence="1">
    <location>
        <position position="100"/>
    </location>
</feature>
<dbReference type="OrthoDB" id="5562561at2759"/>
<protein>
    <submittedName>
        <fullName evidence="1">Uncharacterized protein</fullName>
    </submittedName>
</protein>